<keyword evidence="5 7" id="KW-0472">Membrane</keyword>
<dbReference type="EMBL" id="ASPP01021757">
    <property type="protein sequence ID" value="ETO12072.1"/>
    <property type="molecule type" value="Genomic_DNA"/>
</dbReference>
<evidence type="ECO:0000256" key="7">
    <source>
        <dbReference type="SAM" id="Phobius"/>
    </source>
</evidence>
<comment type="subcellular location">
    <subcellularLocation>
        <location evidence="1">Membrane</location>
        <topology evidence="1">Single-pass type II membrane protein</topology>
    </subcellularLocation>
</comment>
<keyword evidence="3" id="KW-0735">Signal-anchor</keyword>
<name>X6MF80_RETFI</name>
<dbReference type="Pfam" id="PF13896">
    <property type="entry name" value="Glyco_transf_49"/>
    <property type="match status" value="1"/>
</dbReference>
<dbReference type="PANTHER" id="PTHR12270:SF52">
    <property type="entry name" value="GLYCOSYLTRANSFERASE-LIKE PROTEIN GNT13-RELATED"/>
    <property type="match status" value="1"/>
</dbReference>
<evidence type="ECO:0000256" key="4">
    <source>
        <dbReference type="ARBA" id="ARBA00022989"/>
    </source>
</evidence>
<protein>
    <submittedName>
        <fullName evidence="8">Uncharacterized protein</fullName>
    </submittedName>
</protein>
<feature type="transmembrane region" description="Helical" evidence="7">
    <location>
        <begin position="141"/>
        <end position="166"/>
    </location>
</feature>
<gene>
    <name evidence="8" type="ORF">RFI_25304</name>
</gene>
<evidence type="ECO:0000256" key="6">
    <source>
        <dbReference type="ARBA" id="ARBA00023180"/>
    </source>
</evidence>
<dbReference type="AlphaFoldDB" id="X6MF80"/>
<evidence type="ECO:0000313" key="8">
    <source>
        <dbReference type="EMBL" id="ETO12072.1"/>
    </source>
</evidence>
<evidence type="ECO:0000256" key="2">
    <source>
        <dbReference type="ARBA" id="ARBA00022692"/>
    </source>
</evidence>
<dbReference type="GO" id="GO:0015020">
    <property type="term" value="F:glucuronosyltransferase activity"/>
    <property type="evidence" value="ECO:0007669"/>
    <property type="project" value="TreeGrafter"/>
</dbReference>
<comment type="caution">
    <text evidence="8">The sequence shown here is derived from an EMBL/GenBank/DDBJ whole genome shotgun (WGS) entry which is preliminary data.</text>
</comment>
<dbReference type="GO" id="GO:0035269">
    <property type="term" value="P:protein O-linked glycosylation via mannose"/>
    <property type="evidence" value="ECO:0007669"/>
    <property type="project" value="TreeGrafter"/>
</dbReference>
<keyword evidence="9" id="KW-1185">Reference proteome</keyword>
<dbReference type="OrthoDB" id="411524at2759"/>
<sequence>MFNGSTEEPQQTDMSLLVTKGKEILSDVVKFWNEIEYSPDPWVKASLDIHLLFEWEKNNVYVQKGKGAVQVMYPVNTLRNLALRYAHSDFVFLLDADFVPSADLHDHVLQNYRLYFDIMRYNPSPLDQFALVVPAWEVLRVVFFFFFFLMHASTKLITYIIIDYFLKVG</sequence>
<proteinExistence type="predicted"/>
<reference evidence="8 9" key="1">
    <citation type="journal article" date="2013" name="Curr. Biol.">
        <title>The Genome of the Foraminiferan Reticulomyxa filosa.</title>
        <authorList>
            <person name="Glockner G."/>
            <person name="Hulsmann N."/>
            <person name="Schleicher M."/>
            <person name="Noegel A.A."/>
            <person name="Eichinger L."/>
            <person name="Gallinger C."/>
            <person name="Pawlowski J."/>
            <person name="Sierra R."/>
            <person name="Euteneuer U."/>
            <person name="Pillet L."/>
            <person name="Moustafa A."/>
            <person name="Platzer M."/>
            <person name="Groth M."/>
            <person name="Szafranski K."/>
            <person name="Schliwa M."/>
        </authorList>
    </citation>
    <scope>NUCLEOTIDE SEQUENCE [LARGE SCALE GENOMIC DNA]</scope>
</reference>
<dbReference type="GO" id="GO:0016020">
    <property type="term" value="C:membrane"/>
    <property type="evidence" value="ECO:0007669"/>
    <property type="project" value="UniProtKB-SubCell"/>
</dbReference>
<keyword evidence="2 7" id="KW-0812">Transmembrane</keyword>
<dbReference type="GO" id="GO:0042285">
    <property type="term" value="F:xylosyltransferase activity"/>
    <property type="evidence" value="ECO:0007669"/>
    <property type="project" value="TreeGrafter"/>
</dbReference>
<dbReference type="SUPFAM" id="SSF53448">
    <property type="entry name" value="Nucleotide-diphospho-sugar transferases"/>
    <property type="match status" value="1"/>
</dbReference>
<accession>X6MF80</accession>
<keyword evidence="6" id="KW-0325">Glycoprotein</keyword>
<dbReference type="Proteomes" id="UP000023152">
    <property type="component" value="Unassembled WGS sequence"/>
</dbReference>
<evidence type="ECO:0000256" key="1">
    <source>
        <dbReference type="ARBA" id="ARBA00004606"/>
    </source>
</evidence>
<dbReference type="InterPro" id="IPR029044">
    <property type="entry name" value="Nucleotide-diphossugar_trans"/>
</dbReference>
<organism evidence="8 9">
    <name type="scientific">Reticulomyxa filosa</name>
    <dbReference type="NCBI Taxonomy" id="46433"/>
    <lineage>
        <taxon>Eukaryota</taxon>
        <taxon>Sar</taxon>
        <taxon>Rhizaria</taxon>
        <taxon>Retaria</taxon>
        <taxon>Foraminifera</taxon>
        <taxon>Monothalamids</taxon>
        <taxon>Reticulomyxidae</taxon>
        <taxon>Reticulomyxa</taxon>
    </lineage>
</organism>
<keyword evidence="4 7" id="KW-1133">Transmembrane helix</keyword>
<dbReference type="InterPro" id="IPR051292">
    <property type="entry name" value="Xyl/GlcA_transferase"/>
</dbReference>
<evidence type="ECO:0000313" key="9">
    <source>
        <dbReference type="Proteomes" id="UP000023152"/>
    </source>
</evidence>
<evidence type="ECO:0000256" key="5">
    <source>
        <dbReference type="ARBA" id="ARBA00023136"/>
    </source>
</evidence>
<evidence type="ECO:0000256" key="3">
    <source>
        <dbReference type="ARBA" id="ARBA00022968"/>
    </source>
</evidence>
<dbReference type="PANTHER" id="PTHR12270">
    <property type="entry name" value="GLYCOSYLTRANSFERASE-RELATED"/>
    <property type="match status" value="1"/>
</dbReference>